<dbReference type="InterPro" id="IPR020040">
    <property type="entry name" value="Ribosomal_uL6_a/b-dom"/>
</dbReference>
<proteinExistence type="inferred from homology"/>
<feature type="domain" description="Large ribosomal subunit protein uL6 alpha-beta" evidence="6">
    <location>
        <begin position="11"/>
        <end position="81"/>
    </location>
</feature>
<gene>
    <name evidence="3 7" type="primary">rplF</name>
    <name evidence="7" type="ORF">COY31_00275</name>
</gene>
<evidence type="ECO:0000313" key="8">
    <source>
        <dbReference type="Proteomes" id="UP000230553"/>
    </source>
</evidence>
<name>A0A2M7TH14_9BACT</name>
<dbReference type="PIRSF" id="PIRSF002162">
    <property type="entry name" value="Ribosomal_L6"/>
    <property type="match status" value="1"/>
</dbReference>
<dbReference type="GO" id="GO:0003735">
    <property type="term" value="F:structural constituent of ribosome"/>
    <property type="evidence" value="ECO:0007669"/>
    <property type="project" value="UniProtKB-UniRule"/>
</dbReference>
<dbReference type="GO" id="GO:0019843">
    <property type="term" value="F:rRNA binding"/>
    <property type="evidence" value="ECO:0007669"/>
    <property type="project" value="UniProtKB-UniRule"/>
</dbReference>
<dbReference type="PRINTS" id="PR00059">
    <property type="entry name" value="RIBOSOMALL6"/>
</dbReference>
<reference evidence="8" key="1">
    <citation type="submission" date="2017-09" db="EMBL/GenBank/DDBJ databases">
        <title>Depth-based differentiation of microbial function through sediment-hosted aquifers and enrichment of novel symbionts in the deep terrestrial subsurface.</title>
        <authorList>
            <person name="Probst A.J."/>
            <person name="Ladd B."/>
            <person name="Jarett J.K."/>
            <person name="Geller-Mcgrath D.E."/>
            <person name="Sieber C.M.K."/>
            <person name="Emerson J.B."/>
            <person name="Anantharaman K."/>
            <person name="Thomas B.C."/>
            <person name="Malmstrom R."/>
            <person name="Stieglmeier M."/>
            <person name="Klingl A."/>
            <person name="Woyke T."/>
            <person name="Ryan C.M."/>
            <person name="Banfield J.F."/>
        </authorList>
    </citation>
    <scope>NUCLEOTIDE SEQUENCE [LARGE SCALE GENOMIC DNA]</scope>
</reference>
<dbReference type="HAMAP" id="MF_01365_B">
    <property type="entry name" value="Ribosomal_uL6_B"/>
    <property type="match status" value="1"/>
</dbReference>
<evidence type="ECO:0000313" key="7">
    <source>
        <dbReference type="EMBL" id="PIZ45443.1"/>
    </source>
</evidence>
<dbReference type="GO" id="GO:0002181">
    <property type="term" value="P:cytoplasmic translation"/>
    <property type="evidence" value="ECO:0007669"/>
    <property type="project" value="TreeGrafter"/>
</dbReference>
<dbReference type="SUPFAM" id="SSF56053">
    <property type="entry name" value="Ribosomal protein L6"/>
    <property type="match status" value="2"/>
</dbReference>
<keyword evidence="3 5" id="KW-0699">rRNA-binding</keyword>
<dbReference type="InterPro" id="IPR000702">
    <property type="entry name" value="Ribosomal_uL6-like"/>
</dbReference>
<dbReference type="InterPro" id="IPR036789">
    <property type="entry name" value="Ribosomal_uL6-like_a/b-dom_sf"/>
</dbReference>
<evidence type="ECO:0000256" key="2">
    <source>
        <dbReference type="ARBA" id="ARBA00023274"/>
    </source>
</evidence>
<comment type="similarity">
    <text evidence="3 4">Belongs to the universal ribosomal protein uL6 family.</text>
</comment>
<dbReference type="Proteomes" id="UP000230553">
    <property type="component" value="Unassembled WGS sequence"/>
</dbReference>
<dbReference type="Gene3D" id="3.90.930.12">
    <property type="entry name" value="Ribosomal protein L6, alpha-beta domain"/>
    <property type="match status" value="2"/>
</dbReference>
<dbReference type="PANTHER" id="PTHR11655">
    <property type="entry name" value="60S/50S RIBOSOMAL PROTEIN L6/L9"/>
    <property type="match status" value="1"/>
</dbReference>
<dbReference type="InterPro" id="IPR002358">
    <property type="entry name" value="Ribosomal_uL6_CS"/>
</dbReference>
<comment type="function">
    <text evidence="3 5">This protein binds to the 23S rRNA, and is important in its secondary structure. It is located near the subunit interface in the base of the L7/L12 stalk, and near the tRNA binding site of the peptidyltransferase center.</text>
</comment>
<comment type="caution">
    <text evidence="7">The sequence shown here is derived from an EMBL/GenBank/DDBJ whole genome shotgun (WGS) entry which is preliminary data.</text>
</comment>
<keyword evidence="3 5" id="KW-0694">RNA-binding</keyword>
<protein>
    <recommendedName>
        <fullName evidence="3">Large ribosomal subunit protein uL6</fullName>
    </recommendedName>
</protein>
<keyword evidence="1 3" id="KW-0689">Ribosomal protein</keyword>
<comment type="subunit">
    <text evidence="3">Part of the 50S ribosomal subunit.</text>
</comment>
<accession>A0A2M7TH14</accession>
<feature type="domain" description="Large ribosomal subunit protein uL6 alpha-beta" evidence="6">
    <location>
        <begin position="91"/>
        <end position="163"/>
    </location>
</feature>
<dbReference type="EMBL" id="PFNM01000005">
    <property type="protein sequence ID" value="PIZ45443.1"/>
    <property type="molecule type" value="Genomic_DNA"/>
</dbReference>
<dbReference type="InterPro" id="IPR019906">
    <property type="entry name" value="Ribosomal_uL6_bac-type"/>
</dbReference>
<keyword evidence="2 3" id="KW-0687">Ribonucleoprotein</keyword>
<dbReference type="PROSITE" id="PS00525">
    <property type="entry name" value="RIBOSOMAL_L6_1"/>
    <property type="match status" value="1"/>
</dbReference>
<dbReference type="NCBIfam" id="TIGR03654">
    <property type="entry name" value="L6_bact"/>
    <property type="match status" value="1"/>
</dbReference>
<dbReference type="Pfam" id="PF00347">
    <property type="entry name" value="Ribosomal_L6"/>
    <property type="match status" value="2"/>
</dbReference>
<dbReference type="PANTHER" id="PTHR11655:SF14">
    <property type="entry name" value="LARGE RIBOSOMAL SUBUNIT PROTEIN UL6M"/>
    <property type="match status" value="1"/>
</dbReference>
<organism evidence="7 8">
    <name type="scientific">Candidatus Wolfebacteria bacterium CG_4_10_14_0_2_um_filter_39_18</name>
    <dbReference type="NCBI Taxonomy" id="1975061"/>
    <lineage>
        <taxon>Bacteria</taxon>
        <taxon>Candidatus Wolfeibacteriota</taxon>
    </lineage>
</organism>
<evidence type="ECO:0000256" key="1">
    <source>
        <dbReference type="ARBA" id="ARBA00022980"/>
    </source>
</evidence>
<dbReference type="AlphaFoldDB" id="A0A2M7TH14"/>
<dbReference type="GO" id="GO:0022625">
    <property type="term" value="C:cytosolic large ribosomal subunit"/>
    <property type="evidence" value="ECO:0007669"/>
    <property type="project" value="UniProtKB-UniRule"/>
</dbReference>
<evidence type="ECO:0000256" key="4">
    <source>
        <dbReference type="RuleBase" id="RU003869"/>
    </source>
</evidence>
<sequence>MSKIGKKPIVVPGSVEVKIDDGFLSFKSQSGNLELEVPRGIKVELKEGELIFSPKNNLRLTMALWGTTRALANNAVNGLSSGFEKSLKLEGVGYKANMEGETLVLNLGLSHPVKFVSPPGVKISVDKNIIKITGYDRAVVGQSAAKIRAFRKPEPYKGKGIRYTYEIIRRKAGKKVAGTVK</sequence>
<evidence type="ECO:0000259" key="6">
    <source>
        <dbReference type="Pfam" id="PF00347"/>
    </source>
</evidence>
<evidence type="ECO:0000256" key="5">
    <source>
        <dbReference type="RuleBase" id="RU003870"/>
    </source>
</evidence>
<evidence type="ECO:0000256" key="3">
    <source>
        <dbReference type="HAMAP-Rule" id="MF_01365"/>
    </source>
</evidence>